<dbReference type="SUPFAM" id="SSF47699">
    <property type="entry name" value="Bifunctional inhibitor/lipid-transfer protein/seed storage 2S albumin"/>
    <property type="match status" value="1"/>
</dbReference>
<keyword evidence="3" id="KW-1185">Reference proteome</keyword>
<gene>
    <name evidence="2" type="ORF">KP509_09G054700</name>
</gene>
<dbReference type="InterPro" id="IPR016140">
    <property type="entry name" value="Bifunc_inhib/LTP/seed_store"/>
</dbReference>
<protein>
    <recommendedName>
        <fullName evidence="1">Bifunctional inhibitor/plant lipid transfer protein/seed storage helical domain-containing protein</fullName>
    </recommendedName>
</protein>
<evidence type="ECO:0000259" key="1">
    <source>
        <dbReference type="Pfam" id="PF14368"/>
    </source>
</evidence>
<dbReference type="AlphaFoldDB" id="A0A8T2U6I9"/>
<proteinExistence type="predicted"/>
<dbReference type="EMBL" id="CM035414">
    <property type="protein sequence ID" value="KAH7429536.1"/>
    <property type="molecule type" value="Genomic_DNA"/>
</dbReference>
<dbReference type="PANTHER" id="PTHR33286:SF1">
    <property type="entry name" value="OS01G0800600 PROTEIN"/>
    <property type="match status" value="1"/>
</dbReference>
<name>A0A8T2U6I9_CERRI</name>
<sequence length="122" mass="12573">MEGSREHRKTWRSAAMAALTTMLMIVVIVASQGQLVAAASSQYGVGGGCPSQGQLADACAQYVVGDNPPVPPPSGACCNLLSGSDASCICDAIPSHARSFVNPQGLKNIRSSCRISFNCPGF</sequence>
<dbReference type="Gene3D" id="1.10.110.10">
    <property type="entry name" value="Plant lipid-transfer and hydrophobic proteins"/>
    <property type="match status" value="1"/>
</dbReference>
<accession>A0A8T2U6I9</accession>
<dbReference type="Proteomes" id="UP000825935">
    <property type="component" value="Chromosome 9"/>
</dbReference>
<dbReference type="OrthoDB" id="653734at2759"/>
<organism evidence="2 3">
    <name type="scientific">Ceratopteris richardii</name>
    <name type="common">Triangle waterfern</name>
    <dbReference type="NCBI Taxonomy" id="49495"/>
    <lineage>
        <taxon>Eukaryota</taxon>
        <taxon>Viridiplantae</taxon>
        <taxon>Streptophyta</taxon>
        <taxon>Embryophyta</taxon>
        <taxon>Tracheophyta</taxon>
        <taxon>Polypodiopsida</taxon>
        <taxon>Polypodiidae</taxon>
        <taxon>Polypodiales</taxon>
        <taxon>Pteridineae</taxon>
        <taxon>Pteridaceae</taxon>
        <taxon>Parkerioideae</taxon>
        <taxon>Ceratopteris</taxon>
    </lineage>
</organism>
<comment type="caution">
    <text evidence="2">The sequence shown here is derived from an EMBL/GenBank/DDBJ whole genome shotgun (WGS) entry which is preliminary data.</text>
</comment>
<dbReference type="InterPro" id="IPR036312">
    <property type="entry name" value="Bifun_inhib/LTP/seed_sf"/>
</dbReference>
<dbReference type="PANTHER" id="PTHR33286">
    <property type="entry name" value="BIFUNCTIONAL INHIBITOR/LIPID-TRANSFER PROTEIN/SEED STORAGE 2S ALBUMIN SUPERFAMILY PROTEIN"/>
    <property type="match status" value="1"/>
</dbReference>
<evidence type="ECO:0000313" key="3">
    <source>
        <dbReference type="Proteomes" id="UP000825935"/>
    </source>
</evidence>
<reference evidence="2" key="1">
    <citation type="submission" date="2021-08" db="EMBL/GenBank/DDBJ databases">
        <title>WGS assembly of Ceratopteris richardii.</title>
        <authorList>
            <person name="Marchant D.B."/>
            <person name="Chen G."/>
            <person name="Jenkins J."/>
            <person name="Shu S."/>
            <person name="Leebens-Mack J."/>
            <person name="Grimwood J."/>
            <person name="Schmutz J."/>
            <person name="Soltis P."/>
            <person name="Soltis D."/>
            <person name="Chen Z.-H."/>
        </authorList>
    </citation>
    <scope>NUCLEOTIDE SEQUENCE</scope>
    <source>
        <strain evidence="2">Whitten #5841</strain>
        <tissue evidence="2">Leaf</tissue>
    </source>
</reference>
<feature type="domain" description="Bifunctional inhibitor/plant lipid transfer protein/seed storage helical" evidence="1">
    <location>
        <begin position="30"/>
        <end position="116"/>
    </location>
</feature>
<evidence type="ECO:0000313" key="2">
    <source>
        <dbReference type="EMBL" id="KAH7429536.1"/>
    </source>
</evidence>
<dbReference type="Pfam" id="PF14368">
    <property type="entry name" value="LTP_2"/>
    <property type="match status" value="1"/>
</dbReference>